<dbReference type="Proteomes" id="UP001241092">
    <property type="component" value="Chromosome"/>
</dbReference>
<dbReference type="EMBL" id="AP027452">
    <property type="protein sequence ID" value="BDY33204.1"/>
    <property type="molecule type" value="Genomic_DNA"/>
</dbReference>
<protein>
    <submittedName>
        <fullName evidence="1">Uncharacterized protein</fullName>
    </submittedName>
</protein>
<organism evidence="1 2">
    <name type="scientific">Mycolicibacterium mageritense</name>
    <name type="common">Mycobacterium mageritense</name>
    <dbReference type="NCBI Taxonomy" id="53462"/>
    <lineage>
        <taxon>Bacteria</taxon>
        <taxon>Bacillati</taxon>
        <taxon>Actinomycetota</taxon>
        <taxon>Actinomycetes</taxon>
        <taxon>Mycobacteriales</taxon>
        <taxon>Mycobacteriaceae</taxon>
        <taxon>Mycolicibacterium</taxon>
    </lineage>
</organism>
<evidence type="ECO:0000313" key="2">
    <source>
        <dbReference type="Proteomes" id="UP001241092"/>
    </source>
</evidence>
<sequence length="136" mass="15050">MSQPTIDQATPAKDQATFDADMARMRGLVDEILRPVGHAHIEPDDAPWPAYAQAVTATWTDGLDLLANWPQDTAAELLQDWRHGPVRHGAYCPCGSRLEIRGELDAEDYEAINDFDYVHQDCTASQDTDDVEAVAL</sequence>
<name>A0AAI8XPY0_MYCME</name>
<proteinExistence type="predicted"/>
<dbReference type="RefSeq" id="WP_286212819.1">
    <property type="nucleotide sequence ID" value="NZ_AP027452.1"/>
</dbReference>
<reference evidence="1" key="1">
    <citation type="submission" date="2023-03" db="EMBL/GenBank/DDBJ databases">
        <title>Draft genome sequence of a Mycolicibacterium mageritense strain H4_3_1 isolated from a hybrid biological-inorganic system reactor.</title>
        <authorList>
            <person name="Feng X."/>
            <person name="Kazama D."/>
            <person name="Sato K."/>
            <person name="Kobayashi H."/>
        </authorList>
    </citation>
    <scope>NUCLEOTIDE SEQUENCE</scope>
    <source>
        <strain evidence="1">H4_3_1</strain>
    </source>
</reference>
<dbReference type="AlphaFoldDB" id="A0AAI8XPY0"/>
<gene>
    <name evidence="1" type="ORF">hbim_07179</name>
</gene>
<evidence type="ECO:0000313" key="1">
    <source>
        <dbReference type="EMBL" id="BDY33204.1"/>
    </source>
</evidence>
<accession>A0AAI8XPY0</accession>